<keyword evidence="10" id="KW-0548">Nucleotidyltransferase</keyword>
<feature type="binding site" evidence="8">
    <location>
        <position position="111"/>
    </location>
    <ligand>
        <name>GTP</name>
        <dbReference type="ChEBI" id="CHEBI:37565"/>
    </ligand>
</feature>
<dbReference type="RefSeq" id="WP_191202124.1">
    <property type="nucleotide sequence ID" value="NZ_JACXZA010000001.1"/>
</dbReference>
<evidence type="ECO:0000256" key="8">
    <source>
        <dbReference type="HAMAP-Rule" id="MF_00316"/>
    </source>
</evidence>
<evidence type="ECO:0000256" key="2">
    <source>
        <dbReference type="ARBA" id="ARBA00022679"/>
    </source>
</evidence>
<keyword evidence="7 8" id="KW-0501">Molybdenum cofactor biosynthesis</keyword>
<protein>
    <recommendedName>
        <fullName evidence="8">Probable molybdenum cofactor guanylyltransferase</fullName>
        <shortName evidence="8">MoCo guanylyltransferase</shortName>
        <ecNumber evidence="8">2.7.7.77</ecNumber>
    </recommendedName>
    <alternativeName>
        <fullName evidence="8">GTP:molybdopterin guanylyltransferase</fullName>
    </alternativeName>
    <alternativeName>
        <fullName evidence="8">Mo-MPT guanylyltransferase</fullName>
    </alternativeName>
    <alternativeName>
        <fullName evidence="8">Molybdopterin guanylyltransferase</fullName>
    </alternativeName>
    <alternativeName>
        <fullName evidence="8">Molybdopterin-guanine dinucleotide synthase</fullName>
        <shortName evidence="8">MGD synthase</shortName>
    </alternativeName>
</protein>
<dbReference type="InterPro" id="IPR029044">
    <property type="entry name" value="Nucleotide-diphossugar_trans"/>
</dbReference>
<dbReference type="EC" id="2.7.7.77" evidence="8"/>
<dbReference type="Proteomes" id="UP000609346">
    <property type="component" value="Unassembled WGS sequence"/>
</dbReference>
<proteinExistence type="inferred from homology"/>
<evidence type="ECO:0000256" key="5">
    <source>
        <dbReference type="ARBA" id="ARBA00022842"/>
    </source>
</evidence>
<dbReference type="GO" id="GO:0016779">
    <property type="term" value="F:nucleotidyltransferase activity"/>
    <property type="evidence" value="ECO:0007669"/>
    <property type="project" value="UniProtKB-KW"/>
</dbReference>
<dbReference type="HAMAP" id="MF_00316">
    <property type="entry name" value="MobA"/>
    <property type="match status" value="1"/>
</dbReference>
<feature type="binding site" evidence="8">
    <location>
        <position position="111"/>
    </location>
    <ligand>
        <name>Mg(2+)</name>
        <dbReference type="ChEBI" id="CHEBI:18420"/>
    </ligand>
</feature>
<evidence type="ECO:0000256" key="4">
    <source>
        <dbReference type="ARBA" id="ARBA00022741"/>
    </source>
</evidence>
<keyword evidence="5 8" id="KW-0460">Magnesium</keyword>
<evidence type="ECO:0000256" key="7">
    <source>
        <dbReference type="ARBA" id="ARBA00023150"/>
    </source>
</evidence>
<name>A0ABR8MPE9_9BACL</name>
<dbReference type="SUPFAM" id="SSF53448">
    <property type="entry name" value="Nucleotide-diphospho-sugar transferases"/>
    <property type="match status" value="1"/>
</dbReference>
<comment type="similarity">
    <text evidence="8">Belongs to the MobA family.</text>
</comment>
<dbReference type="Pfam" id="PF12804">
    <property type="entry name" value="NTP_transf_3"/>
    <property type="match status" value="1"/>
</dbReference>
<evidence type="ECO:0000313" key="11">
    <source>
        <dbReference type="Proteomes" id="UP000609346"/>
    </source>
</evidence>
<dbReference type="InterPro" id="IPR025877">
    <property type="entry name" value="MobA-like_NTP_Trfase"/>
</dbReference>
<accession>A0ABR8MPE9</accession>
<evidence type="ECO:0000259" key="9">
    <source>
        <dbReference type="Pfam" id="PF12804"/>
    </source>
</evidence>
<feature type="domain" description="MobA-like NTP transferase" evidence="9">
    <location>
        <begin position="18"/>
        <end position="171"/>
    </location>
</feature>
<reference evidence="10 11" key="1">
    <citation type="submission" date="2020-09" db="EMBL/GenBank/DDBJ databases">
        <title>Paenibacillus sp. strain PR3 16S rRNA gene Genome sequencing and assembly.</title>
        <authorList>
            <person name="Kim J."/>
        </authorList>
    </citation>
    <scope>NUCLEOTIDE SEQUENCE [LARGE SCALE GENOMIC DNA]</scope>
    <source>
        <strain evidence="10 11">PR3</strain>
    </source>
</reference>
<evidence type="ECO:0000313" key="10">
    <source>
        <dbReference type="EMBL" id="MBD3917867.1"/>
    </source>
</evidence>
<evidence type="ECO:0000256" key="6">
    <source>
        <dbReference type="ARBA" id="ARBA00023134"/>
    </source>
</evidence>
<keyword evidence="6 8" id="KW-0342">GTP-binding</keyword>
<organism evidence="10 11">
    <name type="scientific">Paenibacillus terricola</name>
    <dbReference type="NCBI Taxonomy" id="2763503"/>
    <lineage>
        <taxon>Bacteria</taxon>
        <taxon>Bacillati</taxon>
        <taxon>Bacillota</taxon>
        <taxon>Bacilli</taxon>
        <taxon>Bacillales</taxon>
        <taxon>Paenibacillaceae</taxon>
        <taxon>Paenibacillus</taxon>
    </lineage>
</organism>
<dbReference type="CDD" id="cd02503">
    <property type="entry name" value="MobA"/>
    <property type="match status" value="1"/>
</dbReference>
<dbReference type="PANTHER" id="PTHR19136">
    <property type="entry name" value="MOLYBDENUM COFACTOR GUANYLYLTRANSFERASE"/>
    <property type="match status" value="1"/>
</dbReference>
<dbReference type="InterPro" id="IPR013482">
    <property type="entry name" value="Molybde_CF_guanTrfase"/>
</dbReference>
<keyword evidence="11" id="KW-1185">Reference proteome</keyword>
<evidence type="ECO:0000256" key="3">
    <source>
        <dbReference type="ARBA" id="ARBA00022723"/>
    </source>
</evidence>
<comment type="caution">
    <text evidence="10">The sequence shown here is derived from an EMBL/GenBank/DDBJ whole genome shotgun (WGS) entry which is preliminary data.</text>
</comment>
<comment type="catalytic activity">
    <reaction evidence="8">
        <text>Mo-molybdopterin + GTP + H(+) = Mo-molybdopterin guanine dinucleotide + diphosphate</text>
        <dbReference type="Rhea" id="RHEA:34243"/>
        <dbReference type="ChEBI" id="CHEBI:15378"/>
        <dbReference type="ChEBI" id="CHEBI:33019"/>
        <dbReference type="ChEBI" id="CHEBI:37565"/>
        <dbReference type="ChEBI" id="CHEBI:71302"/>
        <dbReference type="ChEBI" id="CHEBI:71310"/>
        <dbReference type="EC" id="2.7.7.77"/>
    </reaction>
</comment>
<keyword evidence="2 8" id="KW-0808">Transferase</keyword>
<comment type="domain">
    <text evidence="8">The N-terminal domain determines nucleotide recognition and specific binding, while the C-terminal domain determines the specific binding to the target protein.</text>
</comment>
<keyword evidence="3 8" id="KW-0479">Metal-binding</keyword>
<comment type="caution">
    <text evidence="8">Lacks conserved residue(s) required for the propagation of feature annotation.</text>
</comment>
<keyword evidence="1 8" id="KW-0963">Cytoplasm</keyword>
<dbReference type="Gene3D" id="3.90.550.10">
    <property type="entry name" value="Spore Coat Polysaccharide Biosynthesis Protein SpsA, Chain A"/>
    <property type="match status" value="1"/>
</dbReference>
<gene>
    <name evidence="8" type="primary">mobA</name>
    <name evidence="10" type="ORF">H8B09_03810</name>
</gene>
<keyword evidence="4 8" id="KW-0547">Nucleotide-binding</keyword>
<dbReference type="EMBL" id="JACXZA010000001">
    <property type="protein sequence ID" value="MBD3917867.1"/>
    <property type="molecule type" value="Genomic_DNA"/>
</dbReference>
<feature type="binding site" evidence="8">
    <location>
        <begin position="21"/>
        <end position="23"/>
    </location>
    <ligand>
        <name>GTP</name>
        <dbReference type="ChEBI" id="CHEBI:37565"/>
    </ligand>
</feature>
<comment type="function">
    <text evidence="8">Transfers a GMP moiety from GTP to Mo-molybdopterin (Mo-MPT) cofactor (Moco or molybdenum cofactor) to form Mo-molybdopterin guanine dinucleotide (Mo-MGD) cofactor.</text>
</comment>
<comment type="subcellular location">
    <subcellularLocation>
        <location evidence="8">Cytoplasm</location>
    </subcellularLocation>
</comment>
<feature type="binding site" evidence="8">
    <location>
        <position position="82"/>
    </location>
    <ligand>
        <name>GTP</name>
        <dbReference type="ChEBI" id="CHEBI:37565"/>
    </ligand>
</feature>
<evidence type="ECO:0000256" key="1">
    <source>
        <dbReference type="ARBA" id="ARBA00022490"/>
    </source>
</evidence>
<dbReference type="PANTHER" id="PTHR19136:SF81">
    <property type="entry name" value="MOLYBDENUM COFACTOR GUANYLYLTRANSFERASE"/>
    <property type="match status" value="1"/>
</dbReference>
<sequence>MLDDANPLPCVEKVRLSGVILAGGQSRRMGGSPKALLTVHQETLIQRQIRILKQLCTEIILVTNEPKTYLPIVDSEVRIITDYYAGQGPLAGMHAGLSLAQHEDVWVVGCDMPYLSIQAAMLMIGRKHDRGSDAVVPFIGEKHHPLHGIYDKRCADLIAAMLDGGQRRVNAFLDQIAYETVNAWTFERWGIDTRFVFNMNTPQQYEQLLSMEKETEEGSAVGSSHRSQSE</sequence>
<comment type="cofactor">
    <cofactor evidence="8">
        <name>Mg(2+)</name>
        <dbReference type="ChEBI" id="CHEBI:18420"/>
    </cofactor>
</comment>
<feature type="binding site" evidence="8">
    <location>
        <position position="34"/>
    </location>
    <ligand>
        <name>GTP</name>
        <dbReference type="ChEBI" id="CHEBI:37565"/>
    </ligand>
</feature>